<sequence>MKNTGQGKLLVVCRIRHDELAFVDLVRTTTRSVQEWVPKRLLREQGKLRVFRNKRQRAAYFTNSDYHCALARTAAISSYSWNSSKVTQLEKNINVAMFHPLLFMLSSIFRDDTLRPCRCYWFTKNENTTFLSNGISSVCPGKIEIVTDNRNMFRKKKCSHARACIFGLLNLLDDIKELPTSMTEWLRRDLHGIEGL</sequence>
<dbReference type="Proteomes" id="UP000617340">
    <property type="component" value="Unassembled WGS sequence"/>
</dbReference>
<evidence type="ECO:0000313" key="2">
    <source>
        <dbReference type="Proteomes" id="UP000617340"/>
    </source>
</evidence>
<evidence type="ECO:0000313" key="1">
    <source>
        <dbReference type="EMBL" id="KAF7414012.1"/>
    </source>
</evidence>
<gene>
    <name evidence="1" type="ORF">HZH68_002501</name>
</gene>
<proteinExistence type="predicted"/>
<keyword evidence="2" id="KW-1185">Reference proteome</keyword>
<organism evidence="1 2">
    <name type="scientific">Vespula germanica</name>
    <name type="common">German yellow jacket</name>
    <name type="synonym">Paravespula germanica</name>
    <dbReference type="NCBI Taxonomy" id="30212"/>
    <lineage>
        <taxon>Eukaryota</taxon>
        <taxon>Metazoa</taxon>
        <taxon>Ecdysozoa</taxon>
        <taxon>Arthropoda</taxon>
        <taxon>Hexapoda</taxon>
        <taxon>Insecta</taxon>
        <taxon>Pterygota</taxon>
        <taxon>Neoptera</taxon>
        <taxon>Endopterygota</taxon>
        <taxon>Hymenoptera</taxon>
        <taxon>Apocrita</taxon>
        <taxon>Aculeata</taxon>
        <taxon>Vespoidea</taxon>
        <taxon>Vespidae</taxon>
        <taxon>Vespinae</taxon>
        <taxon>Vespula</taxon>
    </lineage>
</organism>
<dbReference type="EMBL" id="JACSDZ010000002">
    <property type="protein sequence ID" value="KAF7414012.1"/>
    <property type="molecule type" value="Genomic_DNA"/>
</dbReference>
<comment type="caution">
    <text evidence="1">The sequence shown here is derived from an EMBL/GenBank/DDBJ whole genome shotgun (WGS) entry which is preliminary data.</text>
</comment>
<dbReference type="AlphaFoldDB" id="A0A834U0Y4"/>
<name>A0A834U0Y4_VESGE</name>
<reference evidence="1" key="1">
    <citation type="journal article" date="2020" name="G3 (Bethesda)">
        <title>High-Quality Assemblies for Three Invasive Social Wasps from the &lt;i&gt;Vespula&lt;/i&gt; Genus.</title>
        <authorList>
            <person name="Harrop T.W.R."/>
            <person name="Guhlin J."/>
            <person name="McLaughlin G.M."/>
            <person name="Permina E."/>
            <person name="Stockwell P."/>
            <person name="Gilligan J."/>
            <person name="Le Lec M.F."/>
            <person name="Gruber M.A.M."/>
            <person name="Quinn O."/>
            <person name="Lovegrove M."/>
            <person name="Duncan E.J."/>
            <person name="Remnant E.J."/>
            <person name="Van Eeckhoven J."/>
            <person name="Graham B."/>
            <person name="Knapp R.A."/>
            <person name="Langford K.W."/>
            <person name="Kronenberg Z."/>
            <person name="Press M.O."/>
            <person name="Eacker S.M."/>
            <person name="Wilson-Rankin E.E."/>
            <person name="Purcell J."/>
            <person name="Lester P.J."/>
            <person name="Dearden P.K."/>
        </authorList>
    </citation>
    <scope>NUCLEOTIDE SEQUENCE</scope>
    <source>
        <strain evidence="1">Linc-1</strain>
    </source>
</reference>
<protein>
    <submittedName>
        <fullName evidence="1">Uncharacterized protein</fullName>
    </submittedName>
</protein>
<accession>A0A834U0Y4</accession>